<dbReference type="Proteomes" id="UP001142055">
    <property type="component" value="Chromosome 4"/>
</dbReference>
<feature type="region of interest" description="Disordered" evidence="1">
    <location>
        <begin position="114"/>
        <end position="137"/>
    </location>
</feature>
<sequence>MYLAETGQLTDDMEHNDYDNDYNLFNQIKIYDHEENDSLDLYSRLMKVNNGTEYGTEEEMFYYQDYDPMVGYRIAISLGVLILLFIIFVLYKTHCHQQRNRRLTQNAAAATGTATATASSSSTHHGQAPNSQTSAIV</sequence>
<dbReference type="AlphaFoldDB" id="A0A9Q0LZG6"/>
<keyword evidence="4" id="KW-1185">Reference proteome</keyword>
<reference evidence="3" key="1">
    <citation type="submission" date="2022-12" db="EMBL/GenBank/DDBJ databases">
        <title>Genome assemblies of Blomia tropicalis.</title>
        <authorList>
            <person name="Cui Y."/>
        </authorList>
    </citation>
    <scope>NUCLEOTIDE SEQUENCE</scope>
    <source>
        <tissue evidence="3">Adult mites</tissue>
    </source>
</reference>
<keyword evidence="2" id="KW-1133">Transmembrane helix</keyword>
<evidence type="ECO:0000313" key="4">
    <source>
        <dbReference type="Proteomes" id="UP001142055"/>
    </source>
</evidence>
<organism evidence="3 4">
    <name type="scientific">Blomia tropicalis</name>
    <name type="common">Mite</name>
    <dbReference type="NCBI Taxonomy" id="40697"/>
    <lineage>
        <taxon>Eukaryota</taxon>
        <taxon>Metazoa</taxon>
        <taxon>Ecdysozoa</taxon>
        <taxon>Arthropoda</taxon>
        <taxon>Chelicerata</taxon>
        <taxon>Arachnida</taxon>
        <taxon>Acari</taxon>
        <taxon>Acariformes</taxon>
        <taxon>Sarcoptiformes</taxon>
        <taxon>Astigmata</taxon>
        <taxon>Glycyphagoidea</taxon>
        <taxon>Echimyopodidae</taxon>
        <taxon>Blomia</taxon>
    </lineage>
</organism>
<feature type="compositionally biased region" description="Polar residues" evidence="1">
    <location>
        <begin position="124"/>
        <end position="137"/>
    </location>
</feature>
<feature type="transmembrane region" description="Helical" evidence="2">
    <location>
        <begin position="70"/>
        <end position="91"/>
    </location>
</feature>
<gene>
    <name evidence="3" type="ORF">RDWZM_010582</name>
</gene>
<feature type="compositionally biased region" description="Low complexity" evidence="1">
    <location>
        <begin position="114"/>
        <end position="123"/>
    </location>
</feature>
<name>A0A9Q0LZG6_BLOTA</name>
<evidence type="ECO:0000256" key="2">
    <source>
        <dbReference type="SAM" id="Phobius"/>
    </source>
</evidence>
<keyword evidence="2" id="KW-0472">Membrane</keyword>
<evidence type="ECO:0000256" key="1">
    <source>
        <dbReference type="SAM" id="MobiDB-lite"/>
    </source>
</evidence>
<evidence type="ECO:0000313" key="3">
    <source>
        <dbReference type="EMBL" id="KAJ6216082.1"/>
    </source>
</evidence>
<accession>A0A9Q0LZG6</accession>
<protein>
    <submittedName>
        <fullName evidence="3">Uncharacterized protein</fullName>
    </submittedName>
</protein>
<comment type="caution">
    <text evidence="3">The sequence shown here is derived from an EMBL/GenBank/DDBJ whole genome shotgun (WGS) entry which is preliminary data.</text>
</comment>
<dbReference type="EMBL" id="JAPWDV010000004">
    <property type="protein sequence ID" value="KAJ6216082.1"/>
    <property type="molecule type" value="Genomic_DNA"/>
</dbReference>
<keyword evidence="2" id="KW-0812">Transmembrane</keyword>
<proteinExistence type="predicted"/>